<dbReference type="EnsemblPlants" id="KQL00170">
    <property type="protein sequence ID" value="KQL00170"/>
    <property type="gene ID" value="SETIT_014766mg"/>
</dbReference>
<keyword evidence="3" id="KW-1185">Reference proteome</keyword>
<dbReference type="HOGENOM" id="CLU_2562734_0_0_1"/>
<dbReference type="EMBL" id="AGNK02003482">
    <property type="status" value="NOT_ANNOTATED_CDS"/>
    <property type="molecule type" value="Genomic_DNA"/>
</dbReference>
<dbReference type="EnsemblPlants" id="KQL00196">
    <property type="protein sequence ID" value="KQL00196"/>
    <property type="gene ID" value="SETIT_015982mg"/>
</dbReference>
<organism evidence="2 3">
    <name type="scientific">Setaria italica</name>
    <name type="common">Foxtail millet</name>
    <name type="synonym">Panicum italicum</name>
    <dbReference type="NCBI Taxonomy" id="4555"/>
    <lineage>
        <taxon>Eukaryota</taxon>
        <taxon>Viridiplantae</taxon>
        <taxon>Streptophyta</taxon>
        <taxon>Embryophyta</taxon>
        <taxon>Tracheophyta</taxon>
        <taxon>Spermatophyta</taxon>
        <taxon>Magnoliopsida</taxon>
        <taxon>Liliopsida</taxon>
        <taxon>Poales</taxon>
        <taxon>Poaceae</taxon>
        <taxon>PACMAD clade</taxon>
        <taxon>Panicoideae</taxon>
        <taxon>Panicodae</taxon>
        <taxon>Paniceae</taxon>
        <taxon>Cenchrinae</taxon>
        <taxon>Setaria</taxon>
    </lineage>
</organism>
<dbReference type="Gramene" id="KQL00170">
    <property type="protein sequence ID" value="KQL00170"/>
    <property type="gene ID" value="SETIT_014766mg"/>
</dbReference>
<proteinExistence type="predicted"/>
<evidence type="ECO:0000313" key="3">
    <source>
        <dbReference type="Proteomes" id="UP000004995"/>
    </source>
</evidence>
<dbReference type="EMBL" id="AGNK02003483">
    <property type="status" value="NOT_ANNOTATED_CDS"/>
    <property type="molecule type" value="Genomic_DNA"/>
</dbReference>
<dbReference type="Gramene" id="KQL00196">
    <property type="protein sequence ID" value="KQL00196"/>
    <property type="gene ID" value="SETIT_015982mg"/>
</dbReference>
<name>K3YKJ7_SETIT</name>
<reference evidence="3" key="1">
    <citation type="journal article" date="2012" name="Nat. Biotechnol.">
        <title>Reference genome sequence of the model plant Setaria.</title>
        <authorList>
            <person name="Bennetzen J.L."/>
            <person name="Schmutz J."/>
            <person name="Wang H."/>
            <person name="Percifield R."/>
            <person name="Hawkins J."/>
            <person name="Pontaroli A.C."/>
            <person name="Estep M."/>
            <person name="Feng L."/>
            <person name="Vaughn J.N."/>
            <person name="Grimwood J."/>
            <person name="Jenkins J."/>
            <person name="Barry K."/>
            <person name="Lindquist E."/>
            <person name="Hellsten U."/>
            <person name="Deshpande S."/>
            <person name="Wang X."/>
            <person name="Wu X."/>
            <person name="Mitros T."/>
            <person name="Triplett J."/>
            <person name="Yang X."/>
            <person name="Ye C.Y."/>
            <person name="Mauro-Herrera M."/>
            <person name="Wang L."/>
            <person name="Li P."/>
            <person name="Sharma M."/>
            <person name="Sharma R."/>
            <person name="Ronald P.C."/>
            <person name="Panaud O."/>
            <person name="Kellogg E.A."/>
            <person name="Brutnell T.P."/>
            <person name="Doust A.N."/>
            <person name="Tuskan G.A."/>
            <person name="Rokhsar D."/>
            <person name="Devos K.M."/>
        </authorList>
    </citation>
    <scope>NUCLEOTIDE SEQUENCE [LARGE SCALE GENOMIC DNA]</scope>
    <source>
        <strain evidence="3">cv. Yugu1</strain>
    </source>
</reference>
<feature type="compositionally biased region" description="Basic residues" evidence="1">
    <location>
        <begin position="71"/>
        <end position="82"/>
    </location>
</feature>
<feature type="compositionally biased region" description="Basic and acidic residues" evidence="1">
    <location>
        <begin position="44"/>
        <end position="70"/>
    </location>
</feature>
<evidence type="ECO:0000313" key="2">
    <source>
        <dbReference type="EnsemblPlants" id="KQL00170"/>
    </source>
</evidence>
<feature type="region of interest" description="Disordered" evidence="1">
    <location>
        <begin position="44"/>
        <end position="82"/>
    </location>
</feature>
<dbReference type="AlphaFoldDB" id="K3YKJ7"/>
<dbReference type="Proteomes" id="UP000004995">
    <property type="component" value="Unassembled WGS sequence"/>
</dbReference>
<reference evidence="2" key="2">
    <citation type="submission" date="2018-08" db="UniProtKB">
        <authorList>
            <consortium name="EnsemblPlants"/>
        </authorList>
    </citation>
    <scope>IDENTIFICATION</scope>
    <source>
        <strain evidence="2">Yugu1</strain>
    </source>
</reference>
<evidence type="ECO:0000256" key="1">
    <source>
        <dbReference type="SAM" id="MobiDB-lite"/>
    </source>
</evidence>
<accession>K3YKJ7</accession>
<protein>
    <submittedName>
        <fullName evidence="2">Uncharacterized protein</fullName>
    </submittedName>
</protein>
<sequence>MGREARAVGVGVLGGEMVWWGCRPCRLKEGVYDRIFIRGHEERHRIEESKAREAREREARDRQERKEASATRRRGRRGRRKH</sequence>